<keyword evidence="9" id="KW-0472">Membrane</keyword>
<keyword evidence="9" id="KW-1133">Transmembrane helix</keyword>
<accession>A0A7J7KWX3</accession>
<dbReference type="GO" id="GO:0016887">
    <property type="term" value="F:ATP hydrolysis activity"/>
    <property type="evidence" value="ECO:0007669"/>
    <property type="project" value="InterPro"/>
</dbReference>
<protein>
    <recommendedName>
        <fullName evidence="10">DOG1 domain-containing protein</fullName>
    </recommendedName>
</protein>
<organism evidence="11 12">
    <name type="scientific">Kingdonia uniflora</name>
    <dbReference type="NCBI Taxonomy" id="39325"/>
    <lineage>
        <taxon>Eukaryota</taxon>
        <taxon>Viridiplantae</taxon>
        <taxon>Streptophyta</taxon>
        <taxon>Embryophyta</taxon>
        <taxon>Tracheophyta</taxon>
        <taxon>Spermatophyta</taxon>
        <taxon>Magnoliopsida</taxon>
        <taxon>Ranunculales</taxon>
        <taxon>Circaeasteraceae</taxon>
        <taxon>Kingdonia</taxon>
    </lineage>
</organism>
<feature type="transmembrane region" description="Helical" evidence="9">
    <location>
        <begin position="391"/>
        <end position="411"/>
    </location>
</feature>
<evidence type="ECO:0000256" key="1">
    <source>
        <dbReference type="ARBA" id="ARBA00004123"/>
    </source>
</evidence>
<dbReference type="InterPro" id="IPR001404">
    <property type="entry name" value="Hsp90_fam"/>
</dbReference>
<comment type="subcellular location">
    <subcellularLocation>
        <location evidence="1">Nucleus</location>
    </subcellularLocation>
</comment>
<dbReference type="GO" id="GO:0051082">
    <property type="term" value="F:unfolded protein binding"/>
    <property type="evidence" value="ECO:0007669"/>
    <property type="project" value="InterPro"/>
</dbReference>
<feature type="transmembrane region" description="Helical" evidence="9">
    <location>
        <begin position="418"/>
        <end position="441"/>
    </location>
</feature>
<dbReference type="Pfam" id="PF00183">
    <property type="entry name" value="HSP90"/>
    <property type="match status" value="1"/>
</dbReference>
<evidence type="ECO:0000256" key="8">
    <source>
        <dbReference type="SAM" id="MobiDB-lite"/>
    </source>
</evidence>
<sequence length="617" mass="68767">MADERAIERLKKQCLVIGRPFNLLLERDTEMKGALAFDAEYARWLEDHQRQINELHSAVNSHLGDNELRLLVDGVMTHYEEIFRLKSIGGKSDIFHMLSGMWLTPAERCFMWLGGFRSSELLKILGNHLEPLTDQQLLGICNLQQSSQQAEYVLYLIEPIDEVAIQNLQTYKEKKFVDISKEDLELGIYFFISYHMDLINMNLSRFALGVVELNGALYAVGGFDGNNYLEDFLLQWVSLGAWSFKTSVYNRSAEPAGESGRTCRSGERKKLVACYSNHLKTPLPIVVVDGDGLKVSVLGVPFNYVVSATAERRRLQREVLLFSGVEKEQFSILDCRSAVAPFRAQPLLFCGRYWVDCWRNWVFGGGDCLGFHQRLFGGLWVIRVVQRMSGVIVGFVAVCVADFGCGANFELDFGQESFVGIVIGFWALVVVGVVVFLFLSVTHSGSGSRFVEHITVGVLFGYLLPGLLLSNLILGRDSLFQEAGLKRSRTKGSEIPLIDRKMSAKNKRAAEVSIPLENSALSGYTTYSTATEAEALLTGVFGESKRKRVINSPLAPAQSSKRLLCQPLIERRKKDEGMGLETANVLGGQPLKSAVATEQRVTTGKKGPFDLLKSKAR</sequence>
<dbReference type="GO" id="GO:0043565">
    <property type="term" value="F:sequence-specific DNA binding"/>
    <property type="evidence" value="ECO:0007669"/>
    <property type="project" value="InterPro"/>
</dbReference>
<evidence type="ECO:0000256" key="4">
    <source>
        <dbReference type="ARBA" id="ARBA00023125"/>
    </source>
</evidence>
<dbReference type="AlphaFoldDB" id="A0A7J7KWX3"/>
<dbReference type="GO" id="GO:0005524">
    <property type="term" value="F:ATP binding"/>
    <property type="evidence" value="ECO:0007669"/>
    <property type="project" value="InterPro"/>
</dbReference>
<dbReference type="InterPro" id="IPR025422">
    <property type="entry name" value="TGA_domain"/>
</dbReference>
<dbReference type="Proteomes" id="UP000541444">
    <property type="component" value="Unassembled WGS sequence"/>
</dbReference>
<dbReference type="OrthoDB" id="45365at2759"/>
<evidence type="ECO:0000313" key="11">
    <source>
        <dbReference type="EMBL" id="KAF6134861.1"/>
    </source>
</evidence>
<dbReference type="PROSITE" id="PS51806">
    <property type="entry name" value="DOG1"/>
    <property type="match status" value="1"/>
</dbReference>
<evidence type="ECO:0000256" key="6">
    <source>
        <dbReference type="ARBA" id="ARBA00023186"/>
    </source>
</evidence>
<reference evidence="11 12" key="1">
    <citation type="journal article" date="2020" name="IScience">
        <title>Genome Sequencing of the Endangered Kingdonia uniflora (Circaeasteraceae, Ranunculales) Reveals Potential Mechanisms of Evolutionary Specialization.</title>
        <authorList>
            <person name="Sun Y."/>
            <person name="Deng T."/>
            <person name="Zhang A."/>
            <person name="Moore M.J."/>
            <person name="Landis J.B."/>
            <person name="Lin N."/>
            <person name="Zhang H."/>
            <person name="Zhang X."/>
            <person name="Huang J."/>
            <person name="Zhang X."/>
            <person name="Sun H."/>
            <person name="Wang H."/>
        </authorList>
    </citation>
    <scope>NUCLEOTIDE SEQUENCE [LARGE SCALE GENOMIC DNA]</scope>
    <source>
        <strain evidence="11">TB1705</strain>
        <tissue evidence="11">Leaf</tissue>
    </source>
</reference>
<keyword evidence="5" id="KW-0804">Transcription</keyword>
<feature type="transmembrane region" description="Helical" evidence="9">
    <location>
        <begin position="453"/>
        <end position="474"/>
    </location>
</feature>
<keyword evidence="12" id="KW-1185">Reference proteome</keyword>
<evidence type="ECO:0000313" key="12">
    <source>
        <dbReference type="Proteomes" id="UP000541444"/>
    </source>
</evidence>
<evidence type="ECO:0000256" key="2">
    <source>
        <dbReference type="ARBA" id="ARBA00008239"/>
    </source>
</evidence>
<keyword evidence="6" id="KW-0143">Chaperone</keyword>
<feature type="region of interest" description="Disordered" evidence="8">
    <location>
        <begin position="594"/>
        <end position="617"/>
    </location>
</feature>
<gene>
    <name evidence="11" type="ORF">GIB67_002262</name>
</gene>
<dbReference type="GO" id="GO:0005634">
    <property type="term" value="C:nucleus"/>
    <property type="evidence" value="ECO:0007669"/>
    <property type="project" value="UniProtKB-SubCell"/>
</dbReference>
<dbReference type="Gene3D" id="3.40.50.11260">
    <property type="match status" value="1"/>
</dbReference>
<evidence type="ECO:0000259" key="10">
    <source>
        <dbReference type="PROSITE" id="PS51806"/>
    </source>
</evidence>
<dbReference type="GO" id="GO:0140662">
    <property type="term" value="F:ATP-dependent protein folding chaperone"/>
    <property type="evidence" value="ECO:0007669"/>
    <property type="project" value="InterPro"/>
</dbReference>
<evidence type="ECO:0000256" key="7">
    <source>
        <dbReference type="ARBA" id="ARBA00023242"/>
    </source>
</evidence>
<dbReference type="Pfam" id="PF14144">
    <property type="entry name" value="DOG1"/>
    <property type="match status" value="1"/>
</dbReference>
<dbReference type="GO" id="GO:0006351">
    <property type="term" value="P:DNA-templated transcription"/>
    <property type="evidence" value="ECO:0007669"/>
    <property type="project" value="InterPro"/>
</dbReference>
<keyword evidence="9" id="KW-0812">Transmembrane</keyword>
<proteinExistence type="inferred from homology"/>
<comment type="caution">
    <text evidence="11">The sequence shown here is derived from an EMBL/GenBank/DDBJ whole genome shotgun (WGS) entry which is preliminary data.</text>
</comment>
<evidence type="ECO:0000256" key="3">
    <source>
        <dbReference type="ARBA" id="ARBA00023015"/>
    </source>
</evidence>
<keyword evidence="3" id="KW-0805">Transcription regulation</keyword>
<evidence type="ECO:0000256" key="5">
    <source>
        <dbReference type="ARBA" id="ARBA00023163"/>
    </source>
</evidence>
<keyword evidence="7" id="KW-0539">Nucleus</keyword>
<keyword evidence="4" id="KW-0238">DNA-binding</keyword>
<feature type="domain" description="DOG1" evidence="10">
    <location>
        <begin position="34"/>
        <end position="227"/>
    </location>
</feature>
<dbReference type="PANTHER" id="PTHR45693:SF1">
    <property type="entry name" value="TRANSCRIPTION FACTOR PERIANTHIA"/>
    <property type="match status" value="1"/>
</dbReference>
<evidence type="ECO:0000256" key="9">
    <source>
        <dbReference type="SAM" id="Phobius"/>
    </source>
</evidence>
<name>A0A7J7KWX3_9MAGN</name>
<comment type="similarity">
    <text evidence="2">Belongs to the heat shock protein 90 family.</text>
</comment>
<dbReference type="EMBL" id="JACGCM010002827">
    <property type="protein sequence ID" value="KAF6134861.1"/>
    <property type="molecule type" value="Genomic_DNA"/>
</dbReference>
<dbReference type="PANTHER" id="PTHR45693">
    <property type="entry name" value="TRANSCRIPTION FACTOR TGA9"/>
    <property type="match status" value="1"/>
</dbReference>